<organism evidence="2 3">
    <name type="scientific">Rhodococcus ruber</name>
    <dbReference type="NCBI Taxonomy" id="1830"/>
    <lineage>
        <taxon>Bacteria</taxon>
        <taxon>Bacillati</taxon>
        <taxon>Actinomycetota</taxon>
        <taxon>Actinomycetes</taxon>
        <taxon>Mycobacteriales</taxon>
        <taxon>Nocardiaceae</taxon>
        <taxon>Rhodococcus</taxon>
    </lineage>
</organism>
<feature type="compositionally biased region" description="Polar residues" evidence="1">
    <location>
        <begin position="78"/>
        <end position="91"/>
    </location>
</feature>
<dbReference type="EMBL" id="CCSD01000112">
    <property type="protein sequence ID" value="CDZ92665.1"/>
    <property type="molecule type" value="Genomic_DNA"/>
</dbReference>
<proteinExistence type="predicted"/>
<evidence type="ECO:0000313" key="3">
    <source>
        <dbReference type="Proteomes" id="UP000042997"/>
    </source>
</evidence>
<gene>
    <name evidence="2" type="ORF">RHRU231_960194</name>
</gene>
<dbReference type="AlphaFoldDB" id="A0A098BWR8"/>
<evidence type="ECO:0000313" key="2">
    <source>
        <dbReference type="EMBL" id="CDZ92665.1"/>
    </source>
</evidence>
<name>A0A098BWR8_9NOCA</name>
<sequence length="91" mass="10010">MPCRVLRPRTVLSCRCVSGLVSSLPRADGPRRPFRETLAEEFVSGRRIRACRMPGEAPEKPAPTRRCGVSPTMRYANSRPTAQPVESGTPS</sequence>
<feature type="region of interest" description="Disordered" evidence="1">
    <location>
        <begin position="54"/>
        <end position="91"/>
    </location>
</feature>
<evidence type="ECO:0000256" key="1">
    <source>
        <dbReference type="SAM" id="MobiDB-lite"/>
    </source>
</evidence>
<protein>
    <submittedName>
        <fullName evidence="2">Uncharacterized protein</fullName>
    </submittedName>
</protein>
<reference evidence="2 3" key="1">
    <citation type="journal article" date="2014" name="Genome Announc.">
        <title>Draft Genome Sequence of Propane- and Butane-Oxidizing Actinobacterium Rhodococcus ruber IEGM 231.</title>
        <authorList>
            <person name="Ivshina I.B."/>
            <person name="Kuyukina M.S."/>
            <person name="Krivoruchko A.V."/>
            <person name="Barbe V."/>
            <person name="Fischer C."/>
        </authorList>
    </citation>
    <scope>NUCLEOTIDE SEQUENCE [LARGE SCALE GENOMIC DNA]</scope>
</reference>
<dbReference type="Proteomes" id="UP000042997">
    <property type="component" value="Unassembled WGS sequence"/>
</dbReference>
<accession>A0A098BWR8</accession>